<evidence type="ECO:0000256" key="10">
    <source>
        <dbReference type="ARBA" id="ARBA00022723"/>
    </source>
</evidence>
<dbReference type="EMBL" id="JAZGQO010000021">
    <property type="protein sequence ID" value="KAK6165305.1"/>
    <property type="molecule type" value="Genomic_DNA"/>
</dbReference>
<dbReference type="GO" id="GO:0008482">
    <property type="term" value="F:sulfite oxidase activity"/>
    <property type="evidence" value="ECO:0007669"/>
    <property type="project" value="UniProtKB-EC"/>
</dbReference>
<comment type="pathway">
    <text evidence="4">Sulfur metabolism.</text>
</comment>
<dbReference type="PRINTS" id="PR00407">
    <property type="entry name" value="EUMOPTERIN"/>
</dbReference>
<evidence type="ECO:0000256" key="4">
    <source>
        <dbReference type="ARBA" id="ARBA00004678"/>
    </source>
</evidence>
<evidence type="ECO:0000256" key="14">
    <source>
        <dbReference type="ARBA" id="ARBA00070338"/>
    </source>
</evidence>
<evidence type="ECO:0000256" key="6">
    <source>
        <dbReference type="ARBA" id="ARBA00011738"/>
    </source>
</evidence>
<dbReference type="GO" id="GO:0043546">
    <property type="term" value="F:molybdopterin cofactor binding"/>
    <property type="evidence" value="ECO:0007669"/>
    <property type="project" value="InterPro"/>
</dbReference>
<dbReference type="SUPFAM" id="SSF81296">
    <property type="entry name" value="E set domains"/>
    <property type="match status" value="1"/>
</dbReference>
<comment type="subcellular location">
    <subcellularLocation>
        <location evidence="3">Mitochondrion intermembrane space</location>
    </subcellularLocation>
</comment>
<dbReference type="GO" id="GO:0005758">
    <property type="term" value="C:mitochondrial intermembrane space"/>
    <property type="evidence" value="ECO:0007669"/>
    <property type="project" value="UniProtKB-SubCell"/>
</dbReference>
<dbReference type="InterPro" id="IPR036400">
    <property type="entry name" value="Cyt_B5-like_heme/steroid_sf"/>
</dbReference>
<dbReference type="AlphaFoldDB" id="A0AAN8J3W0"/>
<dbReference type="Pfam" id="PF00174">
    <property type="entry name" value="Oxidored_molyb"/>
    <property type="match status" value="1"/>
</dbReference>
<dbReference type="PROSITE" id="PS00559">
    <property type="entry name" value="MOLYBDOPTERIN_EUK"/>
    <property type="match status" value="1"/>
</dbReference>
<evidence type="ECO:0000256" key="8">
    <source>
        <dbReference type="ARBA" id="ARBA00022505"/>
    </source>
</evidence>
<keyword evidence="13" id="KW-0496">Mitochondrion</keyword>
<comment type="pathway">
    <text evidence="5">Energy metabolism; sulfur metabolism.</text>
</comment>
<evidence type="ECO:0000256" key="11">
    <source>
        <dbReference type="ARBA" id="ARBA00023002"/>
    </source>
</evidence>
<dbReference type="InterPro" id="IPR001199">
    <property type="entry name" value="Cyt_B5-like_heme/steroid-bd"/>
</dbReference>
<dbReference type="PANTHER" id="PTHR19372:SF7">
    <property type="entry name" value="SULFITE OXIDASE, MITOCHONDRIAL"/>
    <property type="match status" value="1"/>
</dbReference>
<evidence type="ECO:0000313" key="17">
    <source>
        <dbReference type="Proteomes" id="UP001347796"/>
    </source>
</evidence>
<accession>A0AAN8J3W0</accession>
<dbReference type="InterPro" id="IPR000572">
    <property type="entry name" value="OxRdtase_Mopterin-bd_dom"/>
</dbReference>
<dbReference type="Proteomes" id="UP001347796">
    <property type="component" value="Unassembled WGS sequence"/>
</dbReference>
<dbReference type="CDD" id="cd02111">
    <property type="entry name" value="eukary_SO_Moco"/>
    <property type="match status" value="1"/>
</dbReference>
<comment type="subunit">
    <text evidence="6">Homodimer.</text>
</comment>
<evidence type="ECO:0000256" key="12">
    <source>
        <dbReference type="ARBA" id="ARBA00023004"/>
    </source>
</evidence>
<reference evidence="16 17" key="1">
    <citation type="submission" date="2024-01" db="EMBL/GenBank/DDBJ databases">
        <title>The genome of the rayed Mediterranean limpet Patella caerulea (Linnaeus, 1758).</title>
        <authorList>
            <person name="Anh-Thu Weber A."/>
            <person name="Halstead-Nussloch G."/>
        </authorList>
    </citation>
    <scope>NUCLEOTIDE SEQUENCE [LARGE SCALE GENOMIC DNA]</scope>
    <source>
        <strain evidence="16">AATW-2023a</strain>
        <tissue evidence="16">Whole specimen</tissue>
    </source>
</reference>
<comment type="cofactor">
    <cofactor evidence="2">
        <name>heme b</name>
        <dbReference type="ChEBI" id="CHEBI:60344"/>
    </cofactor>
</comment>
<evidence type="ECO:0000256" key="3">
    <source>
        <dbReference type="ARBA" id="ARBA00004569"/>
    </source>
</evidence>
<evidence type="ECO:0000313" key="16">
    <source>
        <dbReference type="EMBL" id="KAK6165305.1"/>
    </source>
</evidence>
<dbReference type="PROSITE" id="PS50255">
    <property type="entry name" value="CYTOCHROME_B5_2"/>
    <property type="match status" value="1"/>
</dbReference>
<evidence type="ECO:0000256" key="1">
    <source>
        <dbReference type="ARBA" id="ARBA00001924"/>
    </source>
</evidence>
<dbReference type="PANTHER" id="PTHR19372">
    <property type="entry name" value="SULFITE REDUCTASE"/>
    <property type="match status" value="1"/>
</dbReference>
<dbReference type="GO" id="GO:0006790">
    <property type="term" value="P:sulfur compound metabolic process"/>
    <property type="evidence" value="ECO:0007669"/>
    <property type="project" value="TreeGrafter"/>
</dbReference>
<dbReference type="FunFam" id="3.10.120.10:FF:000007">
    <property type="entry name" value="Sulfite oxidase, mitochondrial"/>
    <property type="match status" value="1"/>
</dbReference>
<name>A0AAN8J3W0_PATCE</name>
<comment type="caution">
    <text evidence="16">The sequence shown here is derived from an EMBL/GenBank/DDBJ whole genome shotgun (WGS) entry which is preliminary data.</text>
</comment>
<organism evidence="16 17">
    <name type="scientific">Patella caerulea</name>
    <name type="common">Rayed Mediterranean limpet</name>
    <dbReference type="NCBI Taxonomy" id="87958"/>
    <lineage>
        <taxon>Eukaryota</taxon>
        <taxon>Metazoa</taxon>
        <taxon>Spiralia</taxon>
        <taxon>Lophotrochozoa</taxon>
        <taxon>Mollusca</taxon>
        <taxon>Gastropoda</taxon>
        <taxon>Patellogastropoda</taxon>
        <taxon>Patelloidea</taxon>
        <taxon>Patellidae</taxon>
        <taxon>Patella</taxon>
    </lineage>
</organism>
<evidence type="ECO:0000259" key="15">
    <source>
        <dbReference type="PROSITE" id="PS50255"/>
    </source>
</evidence>
<dbReference type="GO" id="GO:0030151">
    <property type="term" value="F:molybdenum ion binding"/>
    <property type="evidence" value="ECO:0007669"/>
    <property type="project" value="InterPro"/>
</dbReference>
<dbReference type="InterPro" id="IPR014756">
    <property type="entry name" value="Ig_E-set"/>
</dbReference>
<dbReference type="FunFam" id="2.60.40.650:FF:000002">
    <property type="entry name" value="sulfite oxidase"/>
    <property type="match status" value="1"/>
</dbReference>
<dbReference type="SMART" id="SM01117">
    <property type="entry name" value="Cyt-b5"/>
    <property type="match status" value="1"/>
</dbReference>
<evidence type="ECO:0000256" key="7">
    <source>
        <dbReference type="ARBA" id="ARBA00012505"/>
    </source>
</evidence>
<dbReference type="Gene3D" id="2.60.40.650">
    <property type="match status" value="1"/>
</dbReference>
<dbReference type="FunFam" id="3.90.420.10:FF:000002">
    <property type="entry name" value="sulfite oxidase, mitochondrial"/>
    <property type="match status" value="1"/>
</dbReference>
<keyword evidence="17" id="KW-1185">Reference proteome</keyword>
<keyword evidence="12" id="KW-0408">Iron</keyword>
<dbReference type="InterPro" id="IPR022407">
    <property type="entry name" value="OxRdtase_Mopterin_BS"/>
</dbReference>
<protein>
    <recommendedName>
        <fullName evidence="14">Sulfite oxidase</fullName>
        <ecNumber evidence="7">1.8.3.1</ecNumber>
    </recommendedName>
</protein>
<evidence type="ECO:0000256" key="5">
    <source>
        <dbReference type="ARBA" id="ARBA00004971"/>
    </source>
</evidence>
<sequence>MLNVSFLNRCVGAAAISKNGWRTLYFADNGHRNETQPFRTTKNYSSDHSTSEEASKNHYTLIGVGAVGALLGMGLYWKLQQEVVSAATIEVGEQKKGLPTYTAEDVAKHKTKDTKIWVTYKCGVYDITDYVSQHPGGSKIMMAVGGSIEPYWDLYAVHKNTEILEILETFRIGNIVPPKKTDIKDKNDPYGNEPKRNPVLIPSSLKPYNAEPPSLLLTEQFLTPKDLFFVRNHLPVPVVDMKSYRLEIGIEGKNKLKLNIDELKKNFPKMYTASVVQCAGNRRSEMTKIKAVKGLNWNNAAISNASWAGATLNDVMNKAGIDLDKCSHKHIVFEGMDKGPEGSPYGASLPIELARQLKNDILIAYEMNGTELPRDHGYPVRVIIPGVVGARQVKWLNNIYLSNEESTCHWQRKDYKGFNASVDWHNVDFEKSEAIQQLPVISSICDPAEGTELESGAEEVTVKGYAWSGGGRAILRVDISADGGKTWMTADLQPTNQSLYKTWAWTLWEATVPLPANHGGKAELTCKAVDVSYNCQPDNVEGIWNLRGVLSNAWHRVNVKIPS</sequence>
<dbReference type="Gene3D" id="3.10.120.10">
    <property type="entry name" value="Cytochrome b5-like heme/steroid binding domain"/>
    <property type="match status" value="1"/>
</dbReference>
<keyword evidence="11" id="KW-0560">Oxidoreductase</keyword>
<dbReference type="Pfam" id="PF00173">
    <property type="entry name" value="Cyt-b5"/>
    <property type="match status" value="1"/>
</dbReference>
<dbReference type="SUPFAM" id="SSF55856">
    <property type="entry name" value="Cytochrome b5-like heme/steroid binding domain"/>
    <property type="match status" value="1"/>
</dbReference>
<feature type="domain" description="Cytochrome b5 heme-binding" evidence="15">
    <location>
        <begin position="98"/>
        <end position="176"/>
    </location>
</feature>
<dbReference type="Pfam" id="PF03404">
    <property type="entry name" value="Mo-co_dimer"/>
    <property type="match status" value="1"/>
</dbReference>
<comment type="cofactor">
    <cofactor evidence="1">
        <name>Mo-molybdopterin</name>
        <dbReference type="ChEBI" id="CHEBI:71302"/>
    </cofactor>
</comment>
<dbReference type="SUPFAM" id="SSF56524">
    <property type="entry name" value="Oxidoreductase molybdopterin-binding domain"/>
    <property type="match status" value="1"/>
</dbReference>
<keyword evidence="10" id="KW-0479">Metal-binding</keyword>
<evidence type="ECO:0000256" key="9">
    <source>
        <dbReference type="ARBA" id="ARBA00022617"/>
    </source>
</evidence>
<evidence type="ECO:0000256" key="13">
    <source>
        <dbReference type="ARBA" id="ARBA00023128"/>
    </source>
</evidence>
<dbReference type="InterPro" id="IPR036374">
    <property type="entry name" value="OxRdtase_Mopterin-bd_sf"/>
</dbReference>
<dbReference type="GO" id="GO:0020037">
    <property type="term" value="F:heme binding"/>
    <property type="evidence" value="ECO:0007669"/>
    <property type="project" value="TreeGrafter"/>
</dbReference>
<dbReference type="EC" id="1.8.3.1" evidence="7"/>
<dbReference type="InterPro" id="IPR005066">
    <property type="entry name" value="MoCF_OxRdtse_dimer"/>
</dbReference>
<dbReference type="Gene3D" id="3.90.420.10">
    <property type="entry name" value="Oxidoreductase, molybdopterin-binding domain"/>
    <property type="match status" value="1"/>
</dbReference>
<evidence type="ECO:0000256" key="2">
    <source>
        <dbReference type="ARBA" id="ARBA00001970"/>
    </source>
</evidence>
<proteinExistence type="predicted"/>
<keyword evidence="8" id="KW-0500">Molybdenum</keyword>
<dbReference type="InterPro" id="IPR008335">
    <property type="entry name" value="Mopterin_OxRdtase_euk"/>
</dbReference>
<keyword evidence="9" id="KW-0349">Heme</keyword>
<gene>
    <name evidence="16" type="ORF">SNE40_022255</name>
</gene>